<dbReference type="InterPro" id="IPR046893">
    <property type="entry name" value="MSSS"/>
</dbReference>
<dbReference type="GO" id="GO:0006298">
    <property type="term" value="P:mismatch repair"/>
    <property type="evidence" value="ECO:0007669"/>
    <property type="project" value="InterPro"/>
</dbReference>
<dbReference type="PROSITE" id="PS00486">
    <property type="entry name" value="DNA_MISMATCH_REPAIR_2"/>
    <property type="match status" value="1"/>
</dbReference>
<dbReference type="Pfam" id="PF20297">
    <property type="entry name" value="MSSS"/>
    <property type="match status" value="1"/>
</dbReference>
<evidence type="ECO:0000259" key="9">
    <source>
        <dbReference type="PROSITE" id="PS50828"/>
    </source>
</evidence>
<dbReference type="GO" id="GO:0030983">
    <property type="term" value="F:mismatched DNA binding"/>
    <property type="evidence" value="ECO:0007669"/>
    <property type="project" value="InterPro"/>
</dbReference>
<dbReference type="CDD" id="cd22249">
    <property type="entry name" value="UDM1_RNF168_RNF169-like"/>
    <property type="match status" value="1"/>
</dbReference>
<organism evidence="10 11">
    <name type="scientific">Treponema brennaborense (strain DSM 12168 / CIP 105900 / DD5/3)</name>
    <dbReference type="NCBI Taxonomy" id="906968"/>
    <lineage>
        <taxon>Bacteria</taxon>
        <taxon>Pseudomonadati</taxon>
        <taxon>Spirochaetota</taxon>
        <taxon>Spirochaetia</taxon>
        <taxon>Spirochaetales</taxon>
        <taxon>Treponemataceae</taxon>
        <taxon>Treponema</taxon>
    </lineage>
</organism>
<dbReference type="Gene3D" id="3.40.50.300">
    <property type="entry name" value="P-loop containing nucleotide triphosphate hydrolases"/>
    <property type="match status" value="1"/>
</dbReference>
<dbReference type="PROSITE" id="PS50828">
    <property type="entry name" value="SMR"/>
    <property type="match status" value="1"/>
</dbReference>
<dbReference type="PIRSF" id="PIRSF005814">
    <property type="entry name" value="MutS_YshD"/>
    <property type="match status" value="1"/>
</dbReference>
<dbReference type="InterPro" id="IPR036187">
    <property type="entry name" value="DNA_mismatch_repair_MutS_sf"/>
</dbReference>
<dbReference type="EC" id="3.6.4.-" evidence="7"/>
<dbReference type="InterPro" id="IPR045076">
    <property type="entry name" value="MutS"/>
</dbReference>
<dbReference type="AlphaFoldDB" id="F4LQ06"/>
<keyword evidence="5 7" id="KW-0694">RNA-binding</keyword>
<dbReference type="Gene3D" id="3.30.1370.110">
    <property type="match status" value="1"/>
</dbReference>
<dbReference type="OrthoDB" id="9808166at2"/>
<evidence type="ECO:0000256" key="1">
    <source>
        <dbReference type="ARBA" id="ARBA00022730"/>
    </source>
</evidence>
<dbReference type="GO" id="GO:0043023">
    <property type="term" value="F:ribosomal large subunit binding"/>
    <property type="evidence" value="ECO:0007669"/>
    <property type="project" value="UniProtKB-UniRule"/>
</dbReference>
<keyword evidence="8" id="KW-0175">Coiled coil</keyword>
<dbReference type="HAMAP" id="MF_00092">
    <property type="entry name" value="MutS2"/>
    <property type="match status" value="1"/>
</dbReference>
<dbReference type="EMBL" id="CP002696">
    <property type="protein sequence ID" value="AEE17084.1"/>
    <property type="molecule type" value="Genomic_DNA"/>
</dbReference>
<feature type="coiled-coil region" evidence="8">
    <location>
        <begin position="540"/>
        <end position="607"/>
    </location>
</feature>
<dbReference type="SUPFAM" id="SSF52540">
    <property type="entry name" value="P-loop containing nucleoside triphosphate hydrolases"/>
    <property type="match status" value="1"/>
</dbReference>
<dbReference type="SMART" id="SM00534">
    <property type="entry name" value="MUTSac"/>
    <property type="match status" value="1"/>
</dbReference>
<protein>
    <recommendedName>
        <fullName evidence="7">Endonuclease MutS2</fullName>
        <ecNumber evidence="7">3.1.-.-</ecNumber>
    </recommendedName>
    <alternativeName>
        <fullName evidence="7">Ribosome-associated protein quality control-upstream factor</fullName>
        <shortName evidence="7">RQC-upstream factor</shortName>
        <shortName evidence="7">RqcU</shortName>
        <ecNumber evidence="7">3.6.4.-</ecNumber>
    </alternativeName>
</protein>
<dbReference type="GO" id="GO:0140664">
    <property type="term" value="F:ATP-dependent DNA damage sensor activity"/>
    <property type="evidence" value="ECO:0007669"/>
    <property type="project" value="InterPro"/>
</dbReference>
<dbReference type="GO" id="GO:0004519">
    <property type="term" value="F:endonuclease activity"/>
    <property type="evidence" value="ECO:0007669"/>
    <property type="project" value="UniProtKB-UniRule"/>
</dbReference>
<keyword evidence="1 7" id="KW-0699">rRNA-binding</keyword>
<dbReference type="GO" id="GO:0072344">
    <property type="term" value="P:rescue of stalled ribosome"/>
    <property type="evidence" value="ECO:0007669"/>
    <property type="project" value="UniProtKB-UniRule"/>
</dbReference>
<keyword evidence="11" id="KW-1185">Reference proteome</keyword>
<keyword evidence="7" id="KW-0540">Nuclease</keyword>
<dbReference type="PANTHER" id="PTHR48466:SF2">
    <property type="entry name" value="OS10G0509000 PROTEIN"/>
    <property type="match status" value="1"/>
</dbReference>
<evidence type="ECO:0000256" key="5">
    <source>
        <dbReference type="ARBA" id="ARBA00022884"/>
    </source>
</evidence>
<dbReference type="Proteomes" id="UP000006546">
    <property type="component" value="Chromosome"/>
</dbReference>
<dbReference type="FunFam" id="3.40.50.300:FF:000830">
    <property type="entry name" value="Endonuclease MutS2"/>
    <property type="match status" value="1"/>
</dbReference>
<dbReference type="GO" id="GO:0016887">
    <property type="term" value="F:ATP hydrolysis activity"/>
    <property type="evidence" value="ECO:0007669"/>
    <property type="project" value="InterPro"/>
</dbReference>
<dbReference type="GO" id="GO:0019843">
    <property type="term" value="F:rRNA binding"/>
    <property type="evidence" value="ECO:0007669"/>
    <property type="project" value="UniProtKB-UniRule"/>
</dbReference>
<dbReference type="SMART" id="SM00463">
    <property type="entry name" value="SMR"/>
    <property type="match status" value="1"/>
</dbReference>
<keyword evidence="7" id="KW-0255">Endonuclease</keyword>
<dbReference type="RefSeq" id="WP_013758789.1">
    <property type="nucleotide sequence ID" value="NC_015500.1"/>
</dbReference>
<evidence type="ECO:0000256" key="3">
    <source>
        <dbReference type="ARBA" id="ARBA00022801"/>
    </source>
</evidence>
<evidence type="ECO:0000256" key="2">
    <source>
        <dbReference type="ARBA" id="ARBA00022741"/>
    </source>
</evidence>
<dbReference type="InterPro" id="IPR000432">
    <property type="entry name" value="DNA_mismatch_repair_MutS_C"/>
</dbReference>
<accession>F4LQ06</accession>
<dbReference type="InterPro" id="IPR036063">
    <property type="entry name" value="Smr_dom_sf"/>
</dbReference>
<comment type="function">
    <text evidence="7">Acts as a ribosome collision sensor, splitting the ribosome into its 2 subunits. Detects stalled/collided 70S ribosomes which it binds and splits by an ATP-hydrolysis driven conformational change. Acts upstream of the ribosome quality control system (RQC), a ribosome-associated complex that mediates the extraction of incompletely synthesized nascent chains from stalled ribosomes and their subsequent degradation. Probably generates substrates for RQC.</text>
</comment>
<gene>
    <name evidence="7" type="primary">mutS2</name>
    <name evidence="7" type="synonym">rqcU</name>
    <name evidence="10" type="ordered locus">Trebr_1662</name>
</gene>
<dbReference type="KEGG" id="tbe:Trebr_1662"/>
<dbReference type="InterPro" id="IPR005747">
    <property type="entry name" value="MutS2"/>
</dbReference>
<dbReference type="InterPro" id="IPR027417">
    <property type="entry name" value="P-loop_NTPase"/>
</dbReference>
<evidence type="ECO:0000256" key="4">
    <source>
        <dbReference type="ARBA" id="ARBA00022840"/>
    </source>
</evidence>
<dbReference type="GO" id="GO:0045910">
    <property type="term" value="P:negative regulation of DNA recombination"/>
    <property type="evidence" value="ECO:0007669"/>
    <property type="project" value="InterPro"/>
</dbReference>
<name>F4LQ06_TREBD</name>
<dbReference type="InterPro" id="IPR002625">
    <property type="entry name" value="Smr_dom"/>
</dbReference>
<keyword evidence="4 7" id="KW-0067">ATP-binding</keyword>
<keyword evidence="6 7" id="KW-0238">DNA-binding</keyword>
<sequence length="870" mass="96158">MSNSPDTRETNFEPKTLAQLDYYRIRNDVAGCCVSQDGKTELEQRDPLTDREEIARLKAEAAEWTVYLNSARASALSSWEPVLRLTDMLAVEGAALELDDVRMLNTFCTVTLHAAQTIARAAKELPLPLLADLAARIPDTGQPAQLIGRIIDPAGQLRDLPELRAIREHIGRLRREIDSLIRNYTADTALRDTLQSDVPVLRADRQVLAVRAGSKNKIRGIIHEVSQTGQTVYIEPDDVVRKNNDLVQEQFKLDAEIRRILRDLTAQLSPFKDDIVNARQCMIRLDVTHAAARWGIEQKAVFAADTEAQPVLVQARHPLLGAKAVPIDLAFPKDCRVLIITGPNTGGKTVTLKTVALFTLLNQSGFPVPAKEGTRLPVRTGVFADIGDEQSLDQSLSTFSGHMKNIADTLTRADSDSLVLLDELGSGTDPQEGGAIAMAVLDALIEKRSFVLVTTHHGVLKNYGYTHRACVNASAEFDETTLAPTYRIRTGIPGESRALDIARRNGLPPEVVDKAASYLISEQADVSAMIRGLTAKHEAADLLEKQLRQDQQRLREQRRAADLKSLRLKQTEWELAHEGNRETRRFLEESRKMLENLVRELREGEITREKTRAVKRFITELAQNVQERGDLLDEQEESLAREQAAFTEREKQYETAAAKPPHTAKKRLKNADAFAAAKSAAQDGQAFGTRTDDSRSLPGFEAGTEVLTGSANRRGTLLRKSGKNSWIVQVGSMKLTLKEKDLTPVAPHAAEKPSVTVDFAAETSSGYGETGKAEDDAGRDARNRNDAVPAFELRLLGMRYEEAVKALERQLDLASIRGLHDFSIIHGKGSGVLQQAVQDYLAHYPGVAEFHFARPEDGGTGKTYVHLDTN</sequence>
<reference evidence="11" key="1">
    <citation type="submission" date="2011-04" db="EMBL/GenBank/DDBJ databases">
        <title>The complete genome of Treponema brennaborense DSM 12168.</title>
        <authorList>
            <person name="Lucas S."/>
            <person name="Han J."/>
            <person name="Lapidus A."/>
            <person name="Bruce D."/>
            <person name="Goodwin L."/>
            <person name="Pitluck S."/>
            <person name="Peters L."/>
            <person name="Kyrpides N."/>
            <person name="Mavromatis K."/>
            <person name="Ivanova N."/>
            <person name="Mikhailova N."/>
            <person name="Pagani I."/>
            <person name="Teshima H."/>
            <person name="Detter J.C."/>
            <person name="Tapia R."/>
            <person name="Han C."/>
            <person name="Land M."/>
            <person name="Hauser L."/>
            <person name="Markowitz V."/>
            <person name="Cheng J.-F."/>
            <person name="Hugenholtz P."/>
            <person name="Woyke T."/>
            <person name="Wu D."/>
            <person name="Gronow S."/>
            <person name="Wellnitz S."/>
            <person name="Brambilla E."/>
            <person name="Klenk H.-P."/>
            <person name="Eisen J.A."/>
        </authorList>
    </citation>
    <scope>NUCLEOTIDE SEQUENCE [LARGE SCALE GENOMIC DNA]</scope>
    <source>
        <strain evidence="11">DSM 12168 / CIP 105900 / DD5/3</strain>
    </source>
</reference>
<feature type="domain" description="Smr" evidence="9">
    <location>
        <begin position="795"/>
        <end position="868"/>
    </location>
</feature>
<comment type="subunit">
    <text evidence="7">Homodimer. Binds to stalled ribosomes, contacting rRNA.</text>
</comment>
<evidence type="ECO:0000256" key="6">
    <source>
        <dbReference type="ARBA" id="ARBA00023125"/>
    </source>
</evidence>
<dbReference type="EC" id="3.1.-.-" evidence="7"/>
<comment type="function">
    <text evidence="7">Endonuclease that is involved in the suppression of homologous recombination and thus may have a key role in the control of bacterial genetic diversity.</text>
</comment>
<dbReference type="Pfam" id="PF01713">
    <property type="entry name" value="Smr"/>
    <property type="match status" value="1"/>
</dbReference>
<dbReference type="SUPFAM" id="SSF160443">
    <property type="entry name" value="SMR domain-like"/>
    <property type="match status" value="1"/>
</dbReference>
<evidence type="ECO:0000256" key="8">
    <source>
        <dbReference type="SAM" id="Coils"/>
    </source>
</evidence>
<keyword evidence="3 7" id="KW-0378">Hydrolase</keyword>
<dbReference type="SUPFAM" id="SSF48334">
    <property type="entry name" value="DNA repair protein MutS, domain III"/>
    <property type="match status" value="1"/>
</dbReference>
<evidence type="ECO:0000256" key="7">
    <source>
        <dbReference type="HAMAP-Rule" id="MF_00092"/>
    </source>
</evidence>
<dbReference type="Pfam" id="PF00488">
    <property type="entry name" value="MutS_V"/>
    <property type="match status" value="1"/>
</dbReference>
<dbReference type="SMART" id="SM00533">
    <property type="entry name" value="MUTSd"/>
    <property type="match status" value="1"/>
</dbReference>
<keyword evidence="2 7" id="KW-0547">Nucleotide-binding</keyword>
<dbReference type="InterPro" id="IPR007696">
    <property type="entry name" value="DNA_mismatch_repair_MutS_core"/>
</dbReference>
<dbReference type="GO" id="GO:0005524">
    <property type="term" value="F:ATP binding"/>
    <property type="evidence" value="ECO:0007669"/>
    <property type="project" value="UniProtKB-UniRule"/>
</dbReference>
<proteinExistence type="inferred from homology"/>
<dbReference type="eggNOG" id="COG1193">
    <property type="taxonomic scope" value="Bacteria"/>
</dbReference>
<evidence type="ECO:0000313" key="10">
    <source>
        <dbReference type="EMBL" id="AEE17084.1"/>
    </source>
</evidence>
<comment type="similarity">
    <text evidence="7">Belongs to the DNA mismatch repair MutS family. MutS2 subfamily.</text>
</comment>
<dbReference type="PANTHER" id="PTHR48466">
    <property type="entry name" value="OS10G0509000 PROTEIN-RELATED"/>
    <property type="match status" value="1"/>
</dbReference>
<dbReference type="STRING" id="906968.Trebr_1662"/>
<dbReference type="HOGENOM" id="CLU_011252_2_1_12"/>
<feature type="binding site" evidence="7">
    <location>
        <begin position="342"/>
        <end position="349"/>
    </location>
    <ligand>
        <name>ATP</name>
        <dbReference type="ChEBI" id="CHEBI:30616"/>
    </ligand>
</feature>
<evidence type="ECO:0000313" key="11">
    <source>
        <dbReference type="Proteomes" id="UP000006546"/>
    </source>
</evidence>
<dbReference type="NCBIfam" id="TIGR01069">
    <property type="entry name" value="mutS2"/>
    <property type="match status" value="1"/>
</dbReference>